<organism evidence="1 2">
    <name type="scientific">Nemorincola caseinilytica</name>
    <dbReference type="NCBI Taxonomy" id="2054315"/>
    <lineage>
        <taxon>Bacteria</taxon>
        <taxon>Pseudomonadati</taxon>
        <taxon>Bacteroidota</taxon>
        <taxon>Chitinophagia</taxon>
        <taxon>Chitinophagales</taxon>
        <taxon>Chitinophagaceae</taxon>
        <taxon>Nemorincola</taxon>
    </lineage>
</organism>
<gene>
    <name evidence="1" type="ORF">GCM10023093_30830</name>
</gene>
<accession>A0ABP8NS56</accession>
<sequence length="307" mass="34396">MYGKAIWKVMLFVSPVLALLIAAEVYCRTHIAAVTRMAYVQKHAATIEILILGDSHAQDAIDPAALGNPAATLALGGQPLHVDQLLLLRVIGKLPRLRTVVIEVSPHRFYYDLQPDSWNTNMYHALYGIDYMSPGAALAHHSLVAADTRQCLMLFFHSFAGHGLPASISRLGFMWVDTGTRFSHLHYDTARIDTSFHMKHTFRAADGPAINLQRLQGIIELCQGRGVNIVLVCAPVYRTYLRQLPPSARARVSRALSDMAAKYHLRYIDHLTDTTYAVHHFRDDDHLNATGAARFTAMLREEMELNR</sequence>
<evidence type="ECO:0000313" key="1">
    <source>
        <dbReference type="EMBL" id="GAA4470154.1"/>
    </source>
</evidence>
<dbReference type="RefSeq" id="WP_345085278.1">
    <property type="nucleotide sequence ID" value="NZ_BAABFA010000024.1"/>
</dbReference>
<dbReference type="Gene3D" id="3.40.50.1110">
    <property type="entry name" value="SGNH hydrolase"/>
    <property type="match status" value="1"/>
</dbReference>
<dbReference type="EMBL" id="BAABFA010000024">
    <property type="protein sequence ID" value="GAA4470154.1"/>
    <property type="molecule type" value="Genomic_DNA"/>
</dbReference>
<reference evidence="2" key="1">
    <citation type="journal article" date="2019" name="Int. J. Syst. Evol. Microbiol.">
        <title>The Global Catalogue of Microorganisms (GCM) 10K type strain sequencing project: providing services to taxonomists for standard genome sequencing and annotation.</title>
        <authorList>
            <consortium name="The Broad Institute Genomics Platform"/>
            <consortium name="The Broad Institute Genome Sequencing Center for Infectious Disease"/>
            <person name="Wu L."/>
            <person name="Ma J."/>
        </authorList>
    </citation>
    <scope>NUCLEOTIDE SEQUENCE [LARGE SCALE GENOMIC DNA]</scope>
    <source>
        <strain evidence="2">JCM 32105</strain>
    </source>
</reference>
<comment type="caution">
    <text evidence="1">The sequence shown here is derived from an EMBL/GenBank/DDBJ whole genome shotgun (WGS) entry which is preliminary data.</text>
</comment>
<evidence type="ECO:0008006" key="3">
    <source>
        <dbReference type="Google" id="ProtNLM"/>
    </source>
</evidence>
<evidence type="ECO:0000313" key="2">
    <source>
        <dbReference type="Proteomes" id="UP001500067"/>
    </source>
</evidence>
<keyword evidence="2" id="KW-1185">Reference proteome</keyword>
<dbReference type="SUPFAM" id="SSF52266">
    <property type="entry name" value="SGNH hydrolase"/>
    <property type="match status" value="1"/>
</dbReference>
<dbReference type="InterPro" id="IPR036514">
    <property type="entry name" value="SGNH_hydro_sf"/>
</dbReference>
<dbReference type="Proteomes" id="UP001500067">
    <property type="component" value="Unassembled WGS sequence"/>
</dbReference>
<proteinExistence type="predicted"/>
<name>A0ABP8NS56_9BACT</name>
<protein>
    <recommendedName>
        <fullName evidence="3">SGNH/GDSL hydrolase family protein</fullName>
    </recommendedName>
</protein>